<keyword evidence="1" id="KW-0812">Transmembrane</keyword>
<feature type="transmembrane region" description="Helical" evidence="1">
    <location>
        <begin position="81"/>
        <end position="102"/>
    </location>
</feature>
<accession>A0A1K1PSG3</accession>
<dbReference type="Proteomes" id="UP000183461">
    <property type="component" value="Unassembled WGS sequence"/>
</dbReference>
<reference evidence="3 4" key="1">
    <citation type="submission" date="2016-11" db="EMBL/GenBank/DDBJ databases">
        <authorList>
            <person name="Jaros S."/>
            <person name="Januszkiewicz K."/>
            <person name="Wedrychowicz H."/>
        </authorList>
    </citation>
    <scope>NUCLEOTIDE SEQUENCE [LARGE SCALE GENOMIC DNA]</scope>
    <source>
        <strain evidence="3 4">YL228</strain>
    </source>
</reference>
<dbReference type="EMBL" id="FPIP01000010">
    <property type="protein sequence ID" value="SFW50405.1"/>
    <property type="molecule type" value="Genomic_DNA"/>
</dbReference>
<dbReference type="AlphaFoldDB" id="A0A1K1PSG3"/>
<evidence type="ECO:0000256" key="1">
    <source>
        <dbReference type="SAM" id="Phobius"/>
    </source>
</evidence>
<feature type="domain" description="DZANK-type" evidence="2">
    <location>
        <begin position="6"/>
        <end position="52"/>
    </location>
</feature>
<dbReference type="InterPro" id="IPR025874">
    <property type="entry name" value="DZR"/>
</dbReference>
<evidence type="ECO:0000313" key="4">
    <source>
        <dbReference type="Proteomes" id="UP000183461"/>
    </source>
</evidence>
<sequence>MALMNCPNCGKQISDKSTKCVHCDYELVKLEKRCPECQEIINEDTKICPKCGCPIEETKETSSKELQKVEVIKVRVDTKKIIIICIAVLILIGVVVGVIFGVKKYNNKKAEDLHVEQVNNYETNYKEVSRKMLSGAADAESCGNLIKKVWYNSIYEESDYETNKYTKSGSTYNDFNTSLRNLFADEDFSMEIEGIEKNQKEVADIMKQLKNPPDEWKDSYEVLKGYYDAYLTLTELATNPTGSLQSFSENFNNADSEVSKYYSKIKNEIS</sequence>
<keyword evidence="1" id="KW-0472">Membrane</keyword>
<name>A0A1K1PSG3_RUMFL</name>
<organism evidence="3 4">
    <name type="scientific">Ruminococcus flavefaciens</name>
    <dbReference type="NCBI Taxonomy" id="1265"/>
    <lineage>
        <taxon>Bacteria</taxon>
        <taxon>Bacillati</taxon>
        <taxon>Bacillota</taxon>
        <taxon>Clostridia</taxon>
        <taxon>Eubacteriales</taxon>
        <taxon>Oscillospiraceae</taxon>
        <taxon>Ruminococcus</taxon>
    </lineage>
</organism>
<proteinExistence type="predicted"/>
<protein>
    <submittedName>
        <fullName evidence="3">Double zinc ribbon</fullName>
    </submittedName>
</protein>
<dbReference type="Pfam" id="PF12773">
    <property type="entry name" value="DZR"/>
    <property type="match status" value="1"/>
</dbReference>
<gene>
    <name evidence="3" type="ORF">SAMN02910280_0097</name>
</gene>
<evidence type="ECO:0000259" key="2">
    <source>
        <dbReference type="Pfam" id="PF12773"/>
    </source>
</evidence>
<evidence type="ECO:0000313" key="3">
    <source>
        <dbReference type="EMBL" id="SFW50405.1"/>
    </source>
</evidence>
<keyword evidence="1" id="KW-1133">Transmembrane helix</keyword>
<dbReference type="RefSeq" id="WP_072301164.1">
    <property type="nucleotide sequence ID" value="NZ_FPIP01000010.1"/>
</dbReference>